<evidence type="ECO:0000313" key="2">
    <source>
        <dbReference type="EMBL" id="KAH0561592.1"/>
    </source>
</evidence>
<sequence length="165" mass="18209">MSGCSVLEHGTTNSHRPFHPPLGRVFKVTSRVFSEHPTECTLSFSSPLVVLTPPGPGCQEEASRPPLPSSGERSLSSSFTLESPPRATRHPPALEHAHPSLFKTTHELCVEPTSLQEGSQFPRLILRLISEIHRALLESLLGRKELVLLLGNLYGFWAVGFRVRN</sequence>
<feature type="compositionally biased region" description="Low complexity" evidence="1">
    <location>
        <begin position="69"/>
        <end position="78"/>
    </location>
</feature>
<dbReference type="AlphaFoldDB" id="A0AAV7IWM9"/>
<protein>
    <submittedName>
        <fullName evidence="2">Uncharacterized protein</fullName>
    </submittedName>
</protein>
<name>A0AAV7IWM9_COTGL</name>
<gene>
    <name evidence="2" type="ORF">KQX54_017918</name>
</gene>
<reference evidence="2 3" key="1">
    <citation type="journal article" date="2021" name="J. Hered.">
        <title>A chromosome-level genome assembly of the parasitoid wasp, Cotesia glomerata (Hymenoptera: Braconidae).</title>
        <authorList>
            <person name="Pinto B.J."/>
            <person name="Weis J.J."/>
            <person name="Gamble T."/>
            <person name="Ode P.J."/>
            <person name="Paul R."/>
            <person name="Zaspel J.M."/>
        </authorList>
    </citation>
    <scope>NUCLEOTIDE SEQUENCE [LARGE SCALE GENOMIC DNA]</scope>
    <source>
        <strain evidence="2">CgM1</strain>
    </source>
</reference>
<feature type="region of interest" description="Disordered" evidence="1">
    <location>
        <begin position="53"/>
        <end position="93"/>
    </location>
</feature>
<evidence type="ECO:0000313" key="3">
    <source>
        <dbReference type="Proteomes" id="UP000826195"/>
    </source>
</evidence>
<evidence type="ECO:0000256" key="1">
    <source>
        <dbReference type="SAM" id="MobiDB-lite"/>
    </source>
</evidence>
<organism evidence="2 3">
    <name type="scientific">Cotesia glomerata</name>
    <name type="common">Lepidopteran parasitic wasp</name>
    <name type="synonym">Apanteles glomeratus</name>
    <dbReference type="NCBI Taxonomy" id="32391"/>
    <lineage>
        <taxon>Eukaryota</taxon>
        <taxon>Metazoa</taxon>
        <taxon>Ecdysozoa</taxon>
        <taxon>Arthropoda</taxon>
        <taxon>Hexapoda</taxon>
        <taxon>Insecta</taxon>
        <taxon>Pterygota</taxon>
        <taxon>Neoptera</taxon>
        <taxon>Endopterygota</taxon>
        <taxon>Hymenoptera</taxon>
        <taxon>Apocrita</taxon>
        <taxon>Ichneumonoidea</taxon>
        <taxon>Braconidae</taxon>
        <taxon>Microgastrinae</taxon>
        <taxon>Cotesia</taxon>
    </lineage>
</organism>
<dbReference type="Proteomes" id="UP000826195">
    <property type="component" value="Unassembled WGS sequence"/>
</dbReference>
<comment type="caution">
    <text evidence="2">The sequence shown here is derived from an EMBL/GenBank/DDBJ whole genome shotgun (WGS) entry which is preliminary data.</text>
</comment>
<dbReference type="EMBL" id="JAHXZJ010000374">
    <property type="protein sequence ID" value="KAH0561592.1"/>
    <property type="molecule type" value="Genomic_DNA"/>
</dbReference>
<proteinExistence type="predicted"/>
<accession>A0AAV7IWM9</accession>
<keyword evidence="3" id="KW-1185">Reference proteome</keyword>
<feature type="region of interest" description="Disordered" evidence="1">
    <location>
        <begin position="1"/>
        <end position="21"/>
    </location>
</feature>